<organism evidence="2 3">
    <name type="scientific">Sphingomonas cremea</name>
    <dbReference type="NCBI Taxonomy" id="2904799"/>
    <lineage>
        <taxon>Bacteria</taxon>
        <taxon>Pseudomonadati</taxon>
        <taxon>Pseudomonadota</taxon>
        <taxon>Alphaproteobacteria</taxon>
        <taxon>Sphingomonadales</taxon>
        <taxon>Sphingomonadaceae</taxon>
        <taxon>Sphingomonas</taxon>
    </lineage>
</organism>
<reference evidence="2" key="1">
    <citation type="submission" date="2022-01" db="EMBL/GenBank/DDBJ databases">
        <authorList>
            <person name="Jo J.-H."/>
            <person name="Im W.-T."/>
        </authorList>
    </citation>
    <scope>NUCLEOTIDE SEQUENCE</scope>
    <source>
        <strain evidence="2">G124</strain>
    </source>
</reference>
<feature type="signal peptide" evidence="1">
    <location>
        <begin position="1"/>
        <end position="29"/>
    </location>
</feature>
<evidence type="ECO:0000313" key="3">
    <source>
        <dbReference type="Proteomes" id="UP001139410"/>
    </source>
</evidence>
<comment type="caution">
    <text evidence="2">The sequence shown here is derived from an EMBL/GenBank/DDBJ whole genome shotgun (WGS) entry which is preliminary data.</text>
</comment>
<evidence type="ECO:0000313" key="2">
    <source>
        <dbReference type="EMBL" id="MCF2514498.1"/>
    </source>
</evidence>
<dbReference type="InterPro" id="IPR025737">
    <property type="entry name" value="FApF"/>
</dbReference>
<gene>
    <name evidence="2" type="ORF">LVY65_05380</name>
</gene>
<feature type="chain" id="PRO_5040746331" evidence="1">
    <location>
        <begin position="30"/>
        <end position="335"/>
    </location>
</feature>
<dbReference type="EMBL" id="JAKFGM010000001">
    <property type="protein sequence ID" value="MCF2514498.1"/>
    <property type="molecule type" value="Genomic_DNA"/>
</dbReference>
<sequence>MSHFANRRQLILLSAILGPVSFFATPAYASEGGASFYLLGSGGPGAALLPPIRGIFFDNTAFHLSGKAKGDREFVVGGNVVAGLKAKINADFATLLWVPTTDFLGGTLGVGMALPIGRPDVDVDVILTGPRGNTIELSADDAATIIGDPITSATLSWPVATNTHVALSTVLNIPVGNYRESKLANLAFHRWVVDTSLALSWHDAKAGWDVSSKAGLTFNGENDFTDYDTGTEFHLEASVERIFSPKFSAGLQAYHFQQVSGDSGEGARLGAFKGRTTGVGATAAFNFNLGKIPVVARARFFEEFGVKNRLDSTTAFFSLTMPLHVIMPPGVPQSE</sequence>
<proteinExistence type="predicted"/>
<keyword evidence="3" id="KW-1185">Reference proteome</keyword>
<accession>A0A9X1QIQ7</accession>
<keyword evidence="1" id="KW-0732">Signal</keyword>
<name>A0A9X1QIQ7_9SPHN</name>
<evidence type="ECO:0000256" key="1">
    <source>
        <dbReference type="SAM" id="SignalP"/>
    </source>
</evidence>
<dbReference type="RefSeq" id="WP_235066958.1">
    <property type="nucleotide sequence ID" value="NZ_JAKFGM010000001.1"/>
</dbReference>
<protein>
    <submittedName>
        <fullName evidence="2">Transporter</fullName>
    </submittedName>
</protein>
<dbReference type="Pfam" id="PF13557">
    <property type="entry name" value="Phenol_MetA_deg"/>
    <property type="match status" value="1"/>
</dbReference>
<dbReference type="AlphaFoldDB" id="A0A9X1QIQ7"/>
<dbReference type="Proteomes" id="UP001139410">
    <property type="component" value="Unassembled WGS sequence"/>
</dbReference>